<gene>
    <name evidence="1" type="ORF">ACFFLI_04915</name>
</gene>
<dbReference type="InterPro" id="IPR012543">
    <property type="entry name" value="DUF1694"/>
</dbReference>
<proteinExistence type="predicted"/>
<sequence length="151" mass="17906">MANNDRDFEQRLQTALWGMPLLHPDEQHRCLGTFYERIDLKITFEQALRRDFSNELTYELQRQPERYLLFHGKLDADILSRYVALAQRLQTQFAIRNDRYYRCERNSAAVLLCATSAVEVPTIDICERFPEPLMLKTSQPKQGFFAKLFNR</sequence>
<dbReference type="Proteomes" id="UP001589691">
    <property type="component" value="Unassembled WGS sequence"/>
</dbReference>
<reference evidence="1 2" key="1">
    <citation type="submission" date="2024-09" db="EMBL/GenBank/DDBJ databases">
        <authorList>
            <person name="Sun Q."/>
            <person name="Mori K."/>
        </authorList>
    </citation>
    <scope>NUCLEOTIDE SEQUENCE [LARGE SCALE GENOMIC DNA]</scope>
    <source>
        <strain evidence="1 2">TBRC 4576</strain>
    </source>
</reference>
<dbReference type="EMBL" id="JBHLZY010000010">
    <property type="protein sequence ID" value="MFB9769219.1"/>
    <property type="molecule type" value="Genomic_DNA"/>
</dbReference>
<accession>A0ABV5WSV1</accession>
<dbReference type="RefSeq" id="WP_137642552.1">
    <property type="nucleotide sequence ID" value="NZ_BJEA01000009.1"/>
</dbReference>
<dbReference type="Gene3D" id="3.30.1330.30">
    <property type="match status" value="1"/>
</dbReference>
<dbReference type="SUPFAM" id="SSF160515">
    <property type="entry name" value="YueI-like"/>
    <property type="match status" value="1"/>
</dbReference>
<evidence type="ECO:0000313" key="1">
    <source>
        <dbReference type="EMBL" id="MFB9769219.1"/>
    </source>
</evidence>
<dbReference type="Pfam" id="PF07997">
    <property type="entry name" value="DUF1694"/>
    <property type="match status" value="1"/>
</dbReference>
<name>A0ABV5WSV1_9LACO</name>
<protein>
    <submittedName>
        <fullName evidence="1">DUF1694 domain-containing protein</fullName>
    </submittedName>
</protein>
<dbReference type="InterPro" id="IPR029064">
    <property type="entry name" value="Ribosomal_eL30-like_sf"/>
</dbReference>
<keyword evidence="2" id="KW-1185">Reference proteome</keyword>
<organism evidence="1 2">
    <name type="scientific">Lactiplantibacillus modestisalitolerans</name>
    <dbReference type="NCBI Taxonomy" id="1457219"/>
    <lineage>
        <taxon>Bacteria</taxon>
        <taxon>Bacillati</taxon>
        <taxon>Bacillota</taxon>
        <taxon>Bacilli</taxon>
        <taxon>Lactobacillales</taxon>
        <taxon>Lactobacillaceae</taxon>
        <taxon>Lactiplantibacillus</taxon>
    </lineage>
</organism>
<dbReference type="PIRSF" id="PIRSF034303">
    <property type="entry name" value="DUF1694"/>
    <property type="match status" value="1"/>
</dbReference>
<evidence type="ECO:0000313" key="2">
    <source>
        <dbReference type="Proteomes" id="UP001589691"/>
    </source>
</evidence>
<comment type="caution">
    <text evidence="1">The sequence shown here is derived from an EMBL/GenBank/DDBJ whole genome shotgun (WGS) entry which is preliminary data.</text>
</comment>